<gene>
    <name evidence="2" type="ORF">M6B38_244930</name>
</gene>
<evidence type="ECO:0000313" key="3">
    <source>
        <dbReference type="Proteomes" id="UP001140949"/>
    </source>
</evidence>
<sequence length="212" mass="23514">MPLVAMAYSYHRRYVHRSHKPTLLSLNPPPSVPSVTTTTTTTGGGTVTASARKGLVEEPEVREEDGQCCHQPRKMRKKLVDAVAERGVSSASAYVERFGGGGGGEMDCSTEPMLRLEGLETDFWEGPSGTLSTSSYTTRGLSAFSSCWLLVELWWLSKPLCTRNQSNQGSYWKNQRNLTMMFLRLIRLTMHQIWSNISTVNMISSVGCICLV</sequence>
<comment type="caution">
    <text evidence="2">The sequence shown here is derived from an EMBL/GenBank/DDBJ whole genome shotgun (WGS) entry which is preliminary data.</text>
</comment>
<name>A0AAX6DIB2_IRIPA</name>
<dbReference type="EMBL" id="JANAVB010044419">
    <property type="protein sequence ID" value="KAJ6791459.1"/>
    <property type="molecule type" value="Genomic_DNA"/>
</dbReference>
<dbReference type="Proteomes" id="UP001140949">
    <property type="component" value="Unassembled WGS sequence"/>
</dbReference>
<accession>A0AAX6DIB2</accession>
<dbReference type="AlphaFoldDB" id="A0AAX6DIB2"/>
<reference evidence="2" key="2">
    <citation type="submission" date="2023-04" db="EMBL/GenBank/DDBJ databases">
        <authorList>
            <person name="Bruccoleri R.E."/>
            <person name="Oakeley E.J."/>
            <person name="Faust A.-M."/>
            <person name="Dessus-Babus S."/>
            <person name="Altorfer M."/>
            <person name="Burckhardt D."/>
            <person name="Oertli M."/>
            <person name="Naumann U."/>
            <person name="Petersen F."/>
            <person name="Wong J."/>
        </authorList>
    </citation>
    <scope>NUCLEOTIDE SEQUENCE</scope>
    <source>
        <strain evidence="2">GSM-AAB239-AS_SAM_17_03QT</strain>
        <tissue evidence="2">Leaf</tissue>
    </source>
</reference>
<protein>
    <submittedName>
        <fullName evidence="2">Uncharacterized protein</fullName>
    </submittedName>
</protein>
<organism evidence="2 3">
    <name type="scientific">Iris pallida</name>
    <name type="common">Sweet iris</name>
    <dbReference type="NCBI Taxonomy" id="29817"/>
    <lineage>
        <taxon>Eukaryota</taxon>
        <taxon>Viridiplantae</taxon>
        <taxon>Streptophyta</taxon>
        <taxon>Embryophyta</taxon>
        <taxon>Tracheophyta</taxon>
        <taxon>Spermatophyta</taxon>
        <taxon>Magnoliopsida</taxon>
        <taxon>Liliopsida</taxon>
        <taxon>Asparagales</taxon>
        <taxon>Iridaceae</taxon>
        <taxon>Iridoideae</taxon>
        <taxon>Irideae</taxon>
        <taxon>Iris</taxon>
    </lineage>
</organism>
<evidence type="ECO:0000256" key="1">
    <source>
        <dbReference type="SAM" id="MobiDB-lite"/>
    </source>
</evidence>
<reference evidence="2" key="1">
    <citation type="journal article" date="2023" name="GigaByte">
        <title>Genome assembly of the bearded iris, Iris pallida Lam.</title>
        <authorList>
            <person name="Bruccoleri R.E."/>
            <person name="Oakeley E.J."/>
            <person name="Faust A.M.E."/>
            <person name="Altorfer M."/>
            <person name="Dessus-Babus S."/>
            <person name="Burckhardt D."/>
            <person name="Oertli M."/>
            <person name="Naumann U."/>
            <person name="Petersen F."/>
            <person name="Wong J."/>
        </authorList>
    </citation>
    <scope>NUCLEOTIDE SEQUENCE</scope>
    <source>
        <strain evidence="2">GSM-AAB239-AS_SAM_17_03QT</strain>
    </source>
</reference>
<feature type="region of interest" description="Disordered" evidence="1">
    <location>
        <begin position="27"/>
        <end position="47"/>
    </location>
</feature>
<evidence type="ECO:0000313" key="2">
    <source>
        <dbReference type="EMBL" id="KAJ6791459.1"/>
    </source>
</evidence>
<keyword evidence="3" id="KW-1185">Reference proteome</keyword>
<proteinExistence type="predicted"/>